<gene>
    <name evidence="2" type="ORF">AVEN_43938_1</name>
</gene>
<comment type="caution">
    <text evidence="2">The sequence shown here is derived from an EMBL/GenBank/DDBJ whole genome shotgun (WGS) entry which is preliminary data.</text>
</comment>
<feature type="non-terminal residue" evidence="2">
    <location>
        <position position="1"/>
    </location>
</feature>
<keyword evidence="3" id="KW-1185">Reference proteome</keyword>
<evidence type="ECO:0000313" key="2">
    <source>
        <dbReference type="EMBL" id="GBO44448.1"/>
    </source>
</evidence>
<accession>A0A4Y2X5K5</accession>
<protein>
    <submittedName>
        <fullName evidence="2">Uncharacterized protein</fullName>
    </submittedName>
</protein>
<dbReference type="EMBL" id="BGPR01071176">
    <property type="protein sequence ID" value="GBO44448.1"/>
    <property type="molecule type" value="Genomic_DNA"/>
</dbReference>
<organism evidence="2 3">
    <name type="scientific">Araneus ventricosus</name>
    <name type="common">Orbweaver spider</name>
    <name type="synonym">Epeira ventricosa</name>
    <dbReference type="NCBI Taxonomy" id="182803"/>
    <lineage>
        <taxon>Eukaryota</taxon>
        <taxon>Metazoa</taxon>
        <taxon>Ecdysozoa</taxon>
        <taxon>Arthropoda</taxon>
        <taxon>Chelicerata</taxon>
        <taxon>Arachnida</taxon>
        <taxon>Araneae</taxon>
        <taxon>Araneomorphae</taxon>
        <taxon>Entelegynae</taxon>
        <taxon>Araneoidea</taxon>
        <taxon>Araneidae</taxon>
        <taxon>Araneus</taxon>
    </lineage>
</organism>
<name>A0A4Y2X5K5_ARAVE</name>
<proteinExistence type="predicted"/>
<reference evidence="2 3" key="1">
    <citation type="journal article" date="2019" name="Sci. Rep.">
        <title>Orb-weaving spider Araneus ventricosus genome elucidates the spidroin gene catalogue.</title>
        <authorList>
            <person name="Kono N."/>
            <person name="Nakamura H."/>
            <person name="Ohtoshi R."/>
            <person name="Moran D.A.P."/>
            <person name="Shinohara A."/>
            <person name="Yoshida Y."/>
            <person name="Fujiwara M."/>
            <person name="Mori M."/>
            <person name="Tomita M."/>
            <person name="Arakawa K."/>
        </authorList>
    </citation>
    <scope>NUCLEOTIDE SEQUENCE [LARGE SCALE GENOMIC DNA]</scope>
</reference>
<dbReference type="Proteomes" id="UP000499080">
    <property type="component" value="Unassembled WGS sequence"/>
</dbReference>
<dbReference type="AlphaFoldDB" id="A0A4Y2X5K5"/>
<feature type="region of interest" description="Disordered" evidence="1">
    <location>
        <begin position="182"/>
        <end position="204"/>
    </location>
</feature>
<evidence type="ECO:0000256" key="1">
    <source>
        <dbReference type="SAM" id="MobiDB-lite"/>
    </source>
</evidence>
<sequence>FAGSNTYCSRASDLLGHRGIRPPRDRSFRSKDVTRCKRFASRGSLCQTSKEKAFTDECHTDRDTNEISTNRHLAKLHHGSTFTDKKRCSRRIYKRIPHGSTSCKLIPHGSDIYRQDTPRRHLPVNSPTDQPFTYRRNARSCLPMDTPHSHLQAHYTTRVSILLNDIPSRSAFTDKCTTDRHLPNEMHHSHRHLPNEMHHTDRLE</sequence>
<evidence type="ECO:0000313" key="3">
    <source>
        <dbReference type="Proteomes" id="UP000499080"/>
    </source>
</evidence>